<dbReference type="STRING" id="400092.PKOR_15825"/>
<dbReference type="OrthoDB" id="1496313at2"/>
<organism evidence="1 2">
    <name type="scientific">Pontibacter korlensis</name>
    <dbReference type="NCBI Taxonomy" id="400092"/>
    <lineage>
        <taxon>Bacteria</taxon>
        <taxon>Pseudomonadati</taxon>
        <taxon>Bacteroidota</taxon>
        <taxon>Cytophagia</taxon>
        <taxon>Cytophagales</taxon>
        <taxon>Hymenobacteraceae</taxon>
        <taxon>Pontibacter</taxon>
    </lineage>
</organism>
<sequence>MRNILSGIGDSIAREIESPTKKAKYNRNHIFEDIKGVIRGQLSTTELMDINYHFNVYEKCLALSREGALELAAYWINLVDTMNAELSEAIRQPLQVLYHPMVAYFHYARKDYKKALASLGEEKRVAESFFREHEDLKMEYAMEQTVNFYRVFFAMQEPQELIRYGRAILLFATNGVETHGILEGNFQFLKDQHLQNAINWVNYTSDAVFSKLWTGVDNLVPRSGSDLLREIVQPLSQRHDWSACPIQEYPHAIRALTAFDEGDVTRQLQEVHALKDGLANVPRFLQAFLLDQLLQTLEAQQEGKELIPLIDSYCQKNLKIEPSRISTVLTY</sequence>
<dbReference type="PATRIC" id="fig|400092.3.peg.3462"/>
<proteinExistence type="predicted"/>
<protein>
    <submittedName>
        <fullName evidence="1">Uncharacterized protein</fullName>
    </submittedName>
</protein>
<dbReference type="EMBL" id="CP009621">
    <property type="protein sequence ID" value="AKD04288.1"/>
    <property type="molecule type" value="Genomic_DNA"/>
</dbReference>
<accession>A0A0E3ZFH8</accession>
<evidence type="ECO:0000313" key="1">
    <source>
        <dbReference type="EMBL" id="AKD04288.1"/>
    </source>
</evidence>
<name>A0A0E3ZFH8_9BACT</name>
<dbReference type="RefSeq" id="WP_046312018.1">
    <property type="nucleotide sequence ID" value="NZ_CBCSCY010000018.1"/>
</dbReference>
<dbReference type="HOGENOM" id="CLU_839012_0_0_10"/>
<dbReference type="KEGG" id="pko:PKOR_15825"/>
<gene>
    <name evidence="1" type="ORF">PKOR_15825</name>
</gene>
<keyword evidence="2" id="KW-1185">Reference proteome</keyword>
<evidence type="ECO:0000313" key="2">
    <source>
        <dbReference type="Proteomes" id="UP000033109"/>
    </source>
</evidence>
<dbReference type="AlphaFoldDB" id="A0A0E3ZFH8"/>
<dbReference type="Proteomes" id="UP000033109">
    <property type="component" value="Chromosome"/>
</dbReference>
<reference evidence="1 2" key="1">
    <citation type="journal article" date="2015" name="Sci. Rep.">
        <title>Unraveling adaptation of Pontibacter korlensis to radiation and infertility in desert through complete genome and comparative transcriptomic analysis.</title>
        <authorList>
            <person name="Dai J."/>
            <person name="Dai W."/>
            <person name="Qiu C."/>
            <person name="Yang Z."/>
            <person name="Zhang Y."/>
            <person name="Zhou M."/>
            <person name="Zhang L."/>
            <person name="Fang C."/>
            <person name="Gao Q."/>
            <person name="Yang Q."/>
            <person name="Li X."/>
            <person name="Wang Z."/>
            <person name="Wang Z."/>
            <person name="Jia Z."/>
            <person name="Chen X."/>
        </authorList>
    </citation>
    <scope>NUCLEOTIDE SEQUENCE [LARGE SCALE GENOMIC DNA]</scope>
    <source>
        <strain evidence="1 2">X14-1T</strain>
    </source>
</reference>